<dbReference type="AlphaFoldDB" id="A0AAD6UNF7"/>
<protein>
    <submittedName>
        <fullName evidence="1">Uncharacterized protein</fullName>
    </submittedName>
</protein>
<dbReference type="EMBL" id="JARJCW010000138">
    <property type="protein sequence ID" value="KAJ7191036.1"/>
    <property type="molecule type" value="Genomic_DNA"/>
</dbReference>
<dbReference type="Proteomes" id="UP001219525">
    <property type="component" value="Unassembled WGS sequence"/>
</dbReference>
<gene>
    <name evidence="1" type="ORF">GGX14DRAFT_407466</name>
</gene>
<proteinExistence type="predicted"/>
<name>A0AAD6UNF7_9AGAR</name>
<sequence>MPRFQNKPLRTDTIMLGSVFARNYALDTLSARNVTLHTAQALRKAHDNPNWILSGNAALADVPRRITQLPYVQFHKAFRLPDENLDTPLETHDCVVKISTHRFWVRALYSLSAPVNGALRDLCASTKLPPWRGEIIAIALGKKTPFLKAVSPMKACDALVKFMRIFRRRLRDHKPFPTTLRA</sequence>
<organism evidence="1 2">
    <name type="scientific">Mycena pura</name>
    <dbReference type="NCBI Taxonomy" id="153505"/>
    <lineage>
        <taxon>Eukaryota</taxon>
        <taxon>Fungi</taxon>
        <taxon>Dikarya</taxon>
        <taxon>Basidiomycota</taxon>
        <taxon>Agaricomycotina</taxon>
        <taxon>Agaricomycetes</taxon>
        <taxon>Agaricomycetidae</taxon>
        <taxon>Agaricales</taxon>
        <taxon>Marasmiineae</taxon>
        <taxon>Mycenaceae</taxon>
        <taxon>Mycena</taxon>
    </lineage>
</organism>
<evidence type="ECO:0000313" key="2">
    <source>
        <dbReference type="Proteomes" id="UP001219525"/>
    </source>
</evidence>
<comment type="caution">
    <text evidence="1">The sequence shown here is derived from an EMBL/GenBank/DDBJ whole genome shotgun (WGS) entry which is preliminary data.</text>
</comment>
<reference evidence="1" key="1">
    <citation type="submission" date="2023-03" db="EMBL/GenBank/DDBJ databases">
        <title>Massive genome expansion in bonnet fungi (Mycena s.s.) driven by repeated elements and novel gene families across ecological guilds.</title>
        <authorList>
            <consortium name="Lawrence Berkeley National Laboratory"/>
            <person name="Harder C.B."/>
            <person name="Miyauchi S."/>
            <person name="Viragh M."/>
            <person name="Kuo A."/>
            <person name="Thoen E."/>
            <person name="Andreopoulos B."/>
            <person name="Lu D."/>
            <person name="Skrede I."/>
            <person name="Drula E."/>
            <person name="Henrissat B."/>
            <person name="Morin E."/>
            <person name="Kohler A."/>
            <person name="Barry K."/>
            <person name="LaButti K."/>
            <person name="Morin E."/>
            <person name="Salamov A."/>
            <person name="Lipzen A."/>
            <person name="Mereny Z."/>
            <person name="Hegedus B."/>
            <person name="Baldrian P."/>
            <person name="Stursova M."/>
            <person name="Weitz H."/>
            <person name="Taylor A."/>
            <person name="Grigoriev I.V."/>
            <person name="Nagy L.G."/>
            <person name="Martin F."/>
            <person name="Kauserud H."/>
        </authorList>
    </citation>
    <scope>NUCLEOTIDE SEQUENCE</scope>
    <source>
        <strain evidence="1">9144</strain>
    </source>
</reference>
<evidence type="ECO:0000313" key="1">
    <source>
        <dbReference type="EMBL" id="KAJ7191036.1"/>
    </source>
</evidence>
<keyword evidence="2" id="KW-1185">Reference proteome</keyword>
<accession>A0AAD6UNF7</accession>